<reference evidence="2 4" key="1">
    <citation type="submission" date="2019-07" db="EMBL/GenBank/DDBJ databases">
        <title>Genomes of sea-ice associated Colwellia species.</title>
        <authorList>
            <person name="Bowman J.P."/>
        </authorList>
    </citation>
    <scope>NUCLEOTIDE SEQUENCE [LARGE SCALE GENOMIC DNA]</scope>
    <source>
        <strain evidence="1 3">ACAM 607</strain>
        <strain evidence="2 4">IC036</strain>
    </source>
</reference>
<evidence type="ECO:0000313" key="3">
    <source>
        <dbReference type="Proteomes" id="UP000321525"/>
    </source>
</evidence>
<evidence type="ECO:0000313" key="2">
    <source>
        <dbReference type="EMBL" id="TWX69341.1"/>
    </source>
</evidence>
<keyword evidence="3" id="KW-1185">Reference proteome</keyword>
<gene>
    <name evidence="1" type="ORF">ESZ26_09210</name>
    <name evidence="2" type="ORF">ESZ27_05210</name>
</gene>
<sequence>MNNKESWQKPLDNFLANNDISADTRVLARALSENSELNNDQLSNQQMAELEQALHIEQHLNDIGLQPLSIDLKNKLLGIGKTKTNSHVVFGYFTPHWKKLSALAATVTAVALLNTNILSDPKNEQPSLAEIQDAQQELAVALQYISFAKKISTEHIKQTFDENIQQPLNQGLFKPLNHFKETS</sequence>
<dbReference type="EMBL" id="VOLR01000011">
    <property type="protein sequence ID" value="TWX59615.1"/>
    <property type="molecule type" value="Genomic_DNA"/>
</dbReference>
<dbReference type="RefSeq" id="WP_146796755.1">
    <property type="nucleotide sequence ID" value="NZ_VOLP01000002.1"/>
</dbReference>
<comment type="caution">
    <text evidence="2">The sequence shown here is derived from an EMBL/GenBank/DDBJ whole genome shotgun (WGS) entry which is preliminary data.</text>
</comment>
<accession>A0A5C6QKH7</accession>
<dbReference type="EMBL" id="VOLQ01000007">
    <property type="protein sequence ID" value="TWX69341.1"/>
    <property type="molecule type" value="Genomic_DNA"/>
</dbReference>
<evidence type="ECO:0000313" key="1">
    <source>
        <dbReference type="EMBL" id="TWX59615.1"/>
    </source>
</evidence>
<proteinExistence type="predicted"/>
<organism evidence="2 4">
    <name type="scientific">Colwellia hornerae</name>
    <dbReference type="NCBI Taxonomy" id="89402"/>
    <lineage>
        <taxon>Bacteria</taxon>
        <taxon>Pseudomonadati</taxon>
        <taxon>Pseudomonadota</taxon>
        <taxon>Gammaproteobacteria</taxon>
        <taxon>Alteromonadales</taxon>
        <taxon>Colwelliaceae</taxon>
        <taxon>Colwellia</taxon>
    </lineage>
</organism>
<name>A0A5C6QKH7_9GAMM</name>
<dbReference type="Proteomes" id="UP000321917">
    <property type="component" value="Unassembled WGS sequence"/>
</dbReference>
<dbReference type="AlphaFoldDB" id="A0A5C6QKH7"/>
<dbReference type="Proteomes" id="UP000321525">
    <property type="component" value="Unassembled WGS sequence"/>
</dbReference>
<evidence type="ECO:0000313" key="4">
    <source>
        <dbReference type="Proteomes" id="UP000321917"/>
    </source>
</evidence>
<protein>
    <submittedName>
        <fullName evidence="2">Uncharacterized protein</fullName>
    </submittedName>
</protein>
<dbReference type="OrthoDB" id="6401196at2"/>